<dbReference type="EMBL" id="PNCJ01000099">
    <property type="protein sequence ID" value="TMP29462.1"/>
    <property type="molecule type" value="Genomic_DNA"/>
</dbReference>
<comment type="caution">
    <text evidence="1">The sequence shown here is derived from an EMBL/GenBank/DDBJ whole genome shotgun (WGS) entry which is preliminary data.</text>
</comment>
<protein>
    <submittedName>
        <fullName evidence="1">Uncharacterized protein</fullName>
    </submittedName>
</protein>
<sequence length="87" mass="9793">QSVDYSTIVATSTNINMWMAPPSHDDFHSGIKKGRLSDLFHSVTAICRLFYDCSYKHQHYPVEGATYRAKDNDTVLALAFPLRKGDA</sequence>
<gene>
    <name evidence="1" type="ORF">CWB98_23560</name>
</gene>
<reference evidence="2" key="2">
    <citation type="submission" date="2019-06" db="EMBL/GenBank/DDBJ databases">
        <title>Co-occurence of chitin degradation, pigmentation and bioactivity in marine Pseudoalteromonas.</title>
        <authorList>
            <person name="Sonnenschein E.C."/>
            <person name="Bech P.K."/>
        </authorList>
    </citation>
    <scope>NUCLEOTIDE SEQUENCE [LARGE SCALE GENOMIC DNA]</scope>
    <source>
        <strain evidence="2">S2599</strain>
    </source>
</reference>
<accession>A0A5S3WP22</accession>
<name>A0A5S3WP22_9GAMM</name>
<evidence type="ECO:0000313" key="2">
    <source>
        <dbReference type="Proteomes" id="UP000306719"/>
    </source>
</evidence>
<evidence type="ECO:0000313" key="1">
    <source>
        <dbReference type="EMBL" id="TMP29462.1"/>
    </source>
</evidence>
<dbReference type="AlphaFoldDB" id="A0A5S3WP22"/>
<dbReference type="RefSeq" id="WP_212751165.1">
    <property type="nucleotide sequence ID" value="NZ_PNCJ01000099.1"/>
</dbReference>
<dbReference type="Proteomes" id="UP000306719">
    <property type="component" value="Unassembled WGS sequence"/>
</dbReference>
<feature type="non-terminal residue" evidence="1">
    <location>
        <position position="1"/>
    </location>
</feature>
<proteinExistence type="predicted"/>
<organism evidence="1 2">
    <name type="scientific">Pseudoalteromonas rubra</name>
    <dbReference type="NCBI Taxonomy" id="43658"/>
    <lineage>
        <taxon>Bacteria</taxon>
        <taxon>Pseudomonadati</taxon>
        <taxon>Pseudomonadota</taxon>
        <taxon>Gammaproteobacteria</taxon>
        <taxon>Alteromonadales</taxon>
        <taxon>Pseudoalteromonadaceae</taxon>
        <taxon>Pseudoalteromonas</taxon>
    </lineage>
</organism>
<reference evidence="1 2" key="1">
    <citation type="submission" date="2018-01" db="EMBL/GenBank/DDBJ databases">
        <authorList>
            <person name="Paulsen S."/>
            <person name="Gram L.K."/>
        </authorList>
    </citation>
    <scope>NUCLEOTIDE SEQUENCE [LARGE SCALE GENOMIC DNA]</scope>
    <source>
        <strain evidence="1 2">S2599</strain>
    </source>
</reference>